<evidence type="ECO:0000256" key="5">
    <source>
        <dbReference type="ARBA" id="ARBA00022884"/>
    </source>
</evidence>
<evidence type="ECO:0000256" key="3">
    <source>
        <dbReference type="ARBA" id="ARBA00022664"/>
    </source>
</evidence>
<evidence type="ECO:0000313" key="12">
    <source>
        <dbReference type="RefSeq" id="XP_018012378.1"/>
    </source>
</evidence>
<dbReference type="AlphaFoldDB" id="A0A8B7NFI4"/>
<protein>
    <submittedName>
        <fullName evidence="13">Poly(U)-binding-splicing factor half pint isoform X1</fullName>
    </submittedName>
    <submittedName>
        <fullName evidence="12">Poly(U)-binding-splicing factor half pint isoform X2</fullName>
    </submittedName>
</protein>
<feature type="compositionally biased region" description="Polar residues" evidence="9">
    <location>
        <begin position="10"/>
        <end position="27"/>
    </location>
</feature>
<dbReference type="SMART" id="SM00360">
    <property type="entry name" value="RRM"/>
    <property type="match status" value="3"/>
</dbReference>
<name>A0A8B7NFI4_HYAAZ</name>
<dbReference type="GO" id="GO:0000381">
    <property type="term" value="P:regulation of alternative mRNA splicing, via spliceosome"/>
    <property type="evidence" value="ECO:0007669"/>
    <property type="project" value="InterPro"/>
</dbReference>
<dbReference type="RefSeq" id="XP_018012378.1">
    <property type="nucleotide sequence ID" value="XM_018156889.2"/>
</dbReference>
<dbReference type="InterPro" id="IPR006532">
    <property type="entry name" value="PUF60-like"/>
</dbReference>
<dbReference type="InterPro" id="IPR034209">
    <property type="entry name" value="PUF60_RRM1"/>
</dbReference>
<keyword evidence="5 8" id="KW-0694">RNA-binding</keyword>
<keyword evidence="11" id="KW-1185">Reference proteome</keyword>
<comment type="subcellular location">
    <subcellularLocation>
        <location evidence="1">Nucleus</location>
    </subcellularLocation>
</comment>
<dbReference type="CDD" id="cd12648">
    <property type="entry name" value="RRM3_UHM_PUF60"/>
    <property type="match status" value="1"/>
</dbReference>
<dbReference type="GO" id="GO:0000380">
    <property type="term" value="P:alternative mRNA splicing, via spliceosome"/>
    <property type="evidence" value="ECO:0007669"/>
    <property type="project" value="TreeGrafter"/>
</dbReference>
<dbReference type="GO" id="GO:0003723">
    <property type="term" value="F:RNA binding"/>
    <property type="evidence" value="ECO:0007669"/>
    <property type="project" value="UniProtKB-UniRule"/>
</dbReference>
<evidence type="ECO:0000256" key="6">
    <source>
        <dbReference type="ARBA" id="ARBA00023187"/>
    </source>
</evidence>
<evidence type="ECO:0000256" key="4">
    <source>
        <dbReference type="ARBA" id="ARBA00022737"/>
    </source>
</evidence>
<dbReference type="SUPFAM" id="SSF54928">
    <property type="entry name" value="RNA-binding domain, RBD"/>
    <property type="match status" value="2"/>
</dbReference>
<dbReference type="GeneID" id="108669538"/>
<keyword evidence="3" id="KW-0507">mRNA processing</keyword>
<evidence type="ECO:0000313" key="11">
    <source>
        <dbReference type="Proteomes" id="UP000694843"/>
    </source>
</evidence>
<dbReference type="GO" id="GO:0071013">
    <property type="term" value="C:catalytic step 2 spliceosome"/>
    <property type="evidence" value="ECO:0007669"/>
    <property type="project" value="TreeGrafter"/>
</dbReference>
<dbReference type="InterPro" id="IPR035979">
    <property type="entry name" value="RBD_domain_sf"/>
</dbReference>
<evidence type="ECO:0000256" key="1">
    <source>
        <dbReference type="ARBA" id="ARBA00004123"/>
    </source>
</evidence>
<dbReference type="InterPro" id="IPR051974">
    <property type="entry name" value="PUF60_regulator"/>
</dbReference>
<evidence type="ECO:0000256" key="8">
    <source>
        <dbReference type="PROSITE-ProRule" id="PRU00176"/>
    </source>
</evidence>
<keyword evidence="7" id="KW-0539">Nucleus</keyword>
<dbReference type="RefSeq" id="XP_018012379.1">
    <property type="nucleotide sequence ID" value="XM_018156890.2"/>
</dbReference>
<comment type="similarity">
    <text evidence="2">Belongs to the RRM half pint family.</text>
</comment>
<dbReference type="OMA" id="VHTHKGY"/>
<dbReference type="FunFam" id="3.30.70.330:FF:000136">
    <property type="entry name" value="poly(U)-binding-splicing factor PUF60 isoform X1"/>
    <property type="match status" value="1"/>
</dbReference>
<evidence type="ECO:0000259" key="10">
    <source>
        <dbReference type="PROSITE" id="PS50102"/>
    </source>
</evidence>
<feature type="domain" description="RRM" evidence="10">
    <location>
        <begin position="578"/>
        <end position="665"/>
    </location>
</feature>
<dbReference type="GO" id="GO:0071011">
    <property type="term" value="C:precatalytic spliceosome"/>
    <property type="evidence" value="ECO:0007669"/>
    <property type="project" value="TreeGrafter"/>
</dbReference>
<keyword evidence="6" id="KW-0508">mRNA splicing</keyword>
<organism evidence="11 13">
    <name type="scientific">Hyalella azteca</name>
    <name type="common">Amphipod</name>
    <dbReference type="NCBI Taxonomy" id="294128"/>
    <lineage>
        <taxon>Eukaryota</taxon>
        <taxon>Metazoa</taxon>
        <taxon>Ecdysozoa</taxon>
        <taxon>Arthropoda</taxon>
        <taxon>Crustacea</taxon>
        <taxon>Multicrustacea</taxon>
        <taxon>Malacostraca</taxon>
        <taxon>Eumalacostraca</taxon>
        <taxon>Peracarida</taxon>
        <taxon>Amphipoda</taxon>
        <taxon>Senticaudata</taxon>
        <taxon>Talitrida</taxon>
        <taxon>Talitroidea</taxon>
        <taxon>Hyalellidae</taxon>
        <taxon>Hyalella</taxon>
    </lineage>
</organism>
<proteinExistence type="inferred from homology"/>
<dbReference type="SMART" id="SM00361">
    <property type="entry name" value="RRM_1"/>
    <property type="match status" value="3"/>
</dbReference>
<dbReference type="KEGG" id="hazt:108669538"/>
<accession>A0A8B7NFI4</accession>
<dbReference type="CDD" id="cd12371">
    <property type="entry name" value="RRM2_PUF60"/>
    <property type="match status" value="1"/>
</dbReference>
<keyword evidence="4" id="KW-0677">Repeat</keyword>
<feature type="domain" description="RRM" evidence="10">
    <location>
        <begin position="150"/>
        <end position="228"/>
    </location>
</feature>
<dbReference type="InterPro" id="IPR034212">
    <property type="entry name" value="PUF60_RRM3"/>
</dbReference>
<dbReference type="InterPro" id="IPR003954">
    <property type="entry name" value="RRM_euk-type"/>
</dbReference>
<dbReference type="CTD" id="38173"/>
<dbReference type="Pfam" id="PF00076">
    <property type="entry name" value="RRM_1"/>
    <property type="match status" value="3"/>
</dbReference>
<reference evidence="12 13" key="1">
    <citation type="submission" date="2025-04" db="UniProtKB">
        <authorList>
            <consortium name="RefSeq"/>
        </authorList>
    </citation>
    <scope>IDENTIFICATION</scope>
    <source>
        <tissue evidence="12 13">Whole organism</tissue>
    </source>
</reference>
<gene>
    <name evidence="12 13" type="primary">LOC108669538</name>
</gene>
<dbReference type="PANTHER" id="PTHR47330">
    <property type="entry name" value="POLY(U)-BINDING-SPLICING FACTOR PUF60-B-RELATED"/>
    <property type="match status" value="1"/>
</dbReference>
<sequence>MDTEAVPAMESSSVSTNGVPHENSPTAENLVDPPPPPEDCGGMEPSPKKPCLEAMDVSDPSLPMPRAPPTVVDQTKHPVYCGKKTSKDDIMYLLCQPLPRLTPEQRDSLQKATKYSMEQSIRMVLMKQTLDQQQQQAKSLQRHQALVLMCRVYVGSISFELREDTIKNAFIPFGPIKSINMSWDPITQKHKGFAFVEYEMPEAAQLALEQMNSVMIGGRNIKVGRPSNMPQMSYQVVIDEIMEEANHYNRIYVASVHQDLTETDIKSVFEAFGKIRMCVLTPSPTPGKHKGYGFIEYETPQSAQEAIASMNLFDLGGQYLRVGRAITPPGSFYGPLQAPTQMPTAAAVAAAAATAKIQALDALTTNFSIVNNITAALTQQQQQQRASLATGGVSAVPSIAGLPPVLMTGVVPPVGVVTSFGTPTPAPGLGSIGLTSLGGPLSGMGGLGSLGTMAGMTALAAGAAIPPPTLLGAPVSVASLQPPQQMYQPLPPPTMVSAPMVASTLPSGDSYAVGGISPTTAANTAAAAAETSHREEMQKKMLDDSEPQTLRQQENMSIKGQSARHLVMQKLMRKSESTVIILRNMVSIEDVDEVLQDEITEECSRYGAVEHVIIYQEKQSEEEDAEVIVKIFVEFSKVQEAEAARESLNGRYFGGRLVKADLYDKNLYDHNDLSG</sequence>
<dbReference type="InterPro" id="IPR000504">
    <property type="entry name" value="RRM_dom"/>
</dbReference>
<dbReference type="CDD" id="cd12370">
    <property type="entry name" value="RRM1_PUF60"/>
    <property type="match status" value="1"/>
</dbReference>
<dbReference type="NCBIfam" id="TIGR01645">
    <property type="entry name" value="half-pint"/>
    <property type="match status" value="1"/>
</dbReference>
<dbReference type="PANTHER" id="PTHR47330:SF1">
    <property type="entry name" value="POLY(U)-BINDING-SPLICING FACTOR PUF60"/>
    <property type="match status" value="1"/>
</dbReference>
<dbReference type="Gene3D" id="3.30.70.330">
    <property type="match status" value="3"/>
</dbReference>
<evidence type="ECO:0000256" key="7">
    <source>
        <dbReference type="ARBA" id="ARBA00023242"/>
    </source>
</evidence>
<evidence type="ECO:0000256" key="9">
    <source>
        <dbReference type="SAM" id="MobiDB-lite"/>
    </source>
</evidence>
<dbReference type="GO" id="GO:0006376">
    <property type="term" value="P:mRNA splice site recognition"/>
    <property type="evidence" value="ECO:0007669"/>
    <property type="project" value="TreeGrafter"/>
</dbReference>
<dbReference type="FunFam" id="3.30.70.330:FF:000382">
    <property type="entry name" value="G-patch domain-containing protein"/>
    <property type="match status" value="1"/>
</dbReference>
<dbReference type="PROSITE" id="PS50102">
    <property type="entry name" value="RRM"/>
    <property type="match status" value="3"/>
</dbReference>
<evidence type="ECO:0000256" key="2">
    <source>
        <dbReference type="ARBA" id="ARBA00005987"/>
    </source>
</evidence>
<feature type="region of interest" description="Disordered" evidence="9">
    <location>
        <begin position="1"/>
        <end position="59"/>
    </location>
</feature>
<dbReference type="InterPro" id="IPR012677">
    <property type="entry name" value="Nucleotide-bd_a/b_plait_sf"/>
</dbReference>
<dbReference type="Proteomes" id="UP000694843">
    <property type="component" value="Unplaced"/>
</dbReference>
<evidence type="ECO:0000313" key="13">
    <source>
        <dbReference type="RefSeq" id="XP_018012379.1"/>
    </source>
</evidence>
<dbReference type="OrthoDB" id="20943at2759"/>
<feature type="domain" description="RRM" evidence="10">
    <location>
        <begin position="249"/>
        <end position="327"/>
    </location>
</feature>
<dbReference type="InterPro" id="IPR034211">
    <property type="entry name" value="PUF60_RRM2"/>
</dbReference>